<proteinExistence type="predicted"/>
<protein>
    <submittedName>
        <fullName evidence="1">Uncharacterized protein</fullName>
    </submittedName>
</protein>
<sequence>MQGGLEEVCWRLLLRQGCLLGTPNEYRLPGKLSSDPNLNEASQGMLLVVRTEGPYNARTFVLRKMRNILSCWRPRLPSFYKCTYWCTCNTSVQNGAPVTR</sequence>
<dbReference type="Proteomes" id="UP000316621">
    <property type="component" value="Chromosome 5"/>
</dbReference>
<dbReference type="AlphaFoldDB" id="A0A4Y7JSD0"/>
<accession>A0A4Y7JSD0</accession>
<dbReference type="Gramene" id="RZC63993">
    <property type="protein sequence ID" value="RZC63993"/>
    <property type="gene ID" value="C5167_025740"/>
</dbReference>
<name>A0A4Y7JSD0_PAPSO</name>
<evidence type="ECO:0000313" key="2">
    <source>
        <dbReference type="Proteomes" id="UP000316621"/>
    </source>
</evidence>
<evidence type="ECO:0000313" key="1">
    <source>
        <dbReference type="EMBL" id="RZC63993.1"/>
    </source>
</evidence>
<keyword evidence="2" id="KW-1185">Reference proteome</keyword>
<reference evidence="1 2" key="1">
    <citation type="journal article" date="2018" name="Science">
        <title>The opium poppy genome and morphinan production.</title>
        <authorList>
            <person name="Guo L."/>
            <person name="Winzer T."/>
            <person name="Yang X."/>
            <person name="Li Y."/>
            <person name="Ning Z."/>
            <person name="He Z."/>
            <person name="Teodor R."/>
            <person name="Lu Y."/>
            <person name="Bowser T.A."/>
            <person name="Graham I.A."/>
            <person name="Ye K."/>
        </authorList>
    </citation>
    <scope>NUCLEOTIDE SEQUENCE [LARGE SCALE GENOMIC DNA]</scope>
    <source>
        <strain evidence="2">cv. HN1</strain>
        <tissue evidence="1">Leaves</tissue>
    </source>
</reference>
<gene>
    <name evidence="1" type="ORF">C5167_025740</name>
</gene>
<organism evidence="1 2">
    <name type="scientific">Papaver somniferum</name>
    <name type="common">Opium poppy</name>
    <dbReference type="NCBI Taxonomy" id="3469"/>
    <lineage>
        <taxon>Eukaryota</taxon>
        <taxon>Viridiplantae</taxon>
        <taxon>Streptophyta</taxon>
        <taxon>Embryophyta</taxon>
        <taxon>Tracheophyta</taxon>
        <taxon>Spermatophyta</taxon>
        <taxon>Magnoliopsida</taxon>
        <taxon>Ranunculales</taxon>
        <taxon>Papaveraceae</taxon>
        <taxon>Papaveroideae</taxon>
        <taxon>Papaver</taxon>
    </lineage>
</organism>
<dbReference type="EMBL" id="CM010719">
    <property type="protein sequence ID" value="RZC63993.1"/>
    <property type="molecule type" value="Genomic_DNA"/>
</dbReference>